<reference evidence="1" key="1">
    <citation type="submission" date="2021-06" db="EMBL/GenBank/DDBJ databases">
        <authorList>
            <person name="Kallberg Y."/>
            <person name="Tangrot J."/>
            <person name="Rosling A."/>
        </authorList>
    </citation>
    <scope>NUCLEOTIDE SEQUENCE</scope>
    <source>
        <strain evidence="1">MA461A</strain>
    </source>
</reference>
<name>A0ACA9RBX7_9GLOM</name>
<keyword evidence="2" id="KW-1185">Reference proteome</keyword>
<evidence type="ECO:0000313" key="2">
    <source>
        <dbReference type="Proteomes" id="UP000789920"/>
    </source>
</evidence>
<accession>A0ACA9RBX7</accession>
<feature type="non-terminal residue" evidence="1">
    <location>
        <position position="410"/>
    </location>
</feature>
<dbReference type="Proteomes" id="UP000789920">
    <property type="component" value="Unassembled WGS sequence"/>
</dbReference>
<evidence type="ECO:0000313" key="1">
    <source>
        <dbReference type="EMBL" id="CAG8786356.1"/>
    </source>
</evidence>
<protein>
    <submittedName>
        <fullName evidence="1">30261_t:CDS:1</fullName>
    </submittedName>
</protein>
<organism evidence="1 2">
    <name type="scientific">Racocetra persica</name>
    <dbReference type="NCBI Taxonomy" id="160502"/>
    <lineage>
        <taxon>Eukaryota</taxon>
        <taxon>Fungi</taxon>
        <taxon>Fungi incertae sedis</taxon>
        <taxon>Mucoromycota</taxon>
        <taxon>Glomeromycotina</taxon>
        <taxon>Glomeromycetes</taxon>
        <taxon>Diversisporales</taxon>
        <taxon>Gigasporaceae</taxon>
        <taxon>Racocetra</taxon>
    </lineage>
</organism>
<gene>
    <name evidence="1" type="ORF">RPERSI_LOCUS18371</name>
</gene>
<comment type="caution">
    <text evidence="1">The sequence shown here is derived from an EMBL/GenBank/DDBJ whole genome shotgun (WGS) entry which is preliminary data.</text>
</comment>
<dbReference type="EMBL" id="CAJVQC010048547">
    <property type="protein sequence ID" value="CAG8786356.1"/>
    <property type="molecule type" value="Genomic_DNA"/>
</dbReference>
<sequence>LRAFVKKESELLTPFFDKIETAVGMENKNEDERQKLNRSLAYQYEKLKGKEFTWVDGVVVLMNLLYDREKKQNLPPLYSFQELRKEIEDKDHRLSIFFNSIYDAANPFERSEEYLEKLDKRLAFECYLICSNRNSKLTSFKTEMSIFLNSMRTAHEAIDAFILAGVTITSRHMDRKKADIAELHDDLVDGYLNKNVKRAMILNVDDYHNIHGKRTPNTCSTSAASHMTTLLLNSVETDAIPIYGSNGVSIHNPILIDFNIISKYLDEKYMKRMAFTSNEAFSYNFPFDTRLEVLSLHSYDDQIKAREEERKMKDSMLFDFNEQKLKTVDSYVNALAKIANIKKAMNTFKEVFVTKRNDTNSNKECLLPLTTKTKTTKGERRFHLAGLNIVANKKQMLLGFSSDYIPARDE</sequence>
<proteinExistence type="predicted"/>
<feature type="non-terminal residue" evidence="1">
    <location>
        <position position="1"/>
    </location>
</feature>